<organism evidence="10 11">
    <name type="scientific">Candidatus Iainarchaeum sp</name>
    <dbReference type="NCBI Taxonomy" id="3101447"/>
    <lineage>
        <taxon>Archaea</taxon>
        <taxon>Candidatus Iainarchaeota</taxon>
        <taxon>Candidatus Iainarchaeia</taxon>
        <taxon>Candidatus Iainarchaeales</taxon>
        <taxon>Candidatus Iainarchaeaceae</taxon>
        <taxon>Candidatus Iainarchaeum</taxon>
    </lineage>
</organism>
<evidence type="ECO:0000256" key="8">
    <source>
        <dbReference type="HAMAP-Rule" id="MF_00165"/>
    </source>
</evidence>
<comment type="catalytic activity">
    <reaction evidence="7 8">
        <text>dTMP + ATP = dTDP + ADP</text>
        <dbReference type="Rhea" id="RHEA:13517"/>
        <dbReference type="ChEBI" id="CHEBI:30616"/>
        <dbReference type="ChEBI" id="CHEBI:58369"/>
        <dbReference type="ChEBI" id="CHEBI:63528"/>
        <dbReference type="ChEBI" id="CHEBI:456216"/>
        <dbReference type="EC" id="2.7.4.9"/>
    </reaction>
</comment>
<dbReference type="AlphaFoldDB" id="A0A8T4L569"/>
<reference evidence="10" key="2">
    <citation type="submission" date="2021-05" db="EMBL/GenBank/DDBJ databases">
        <title>Protein family content uncovers lineage relationships and bacterial pathway maintenance mechanisms in DPANN archaea.</title>
        <authorList>
            <person name="Castelle C.J."/>
            <person name="Meheust R."/>
            <person name="Jaffe A.L."/>
            <person name="Seitz K."/>
            <person name="Gong X."/>
            <person name="Baker B.J."/>
            <person name="Banfield J.F."/>
        </authorList>
    </citation>
    <scope>NUCLEOTIDE SEQUENCE</scope>
    <source>
        <strain evidence="10">RIFCSPLOWO2_01_FULL_AR10_48_17</strain>
    </source>
</reference>
<dbReference type="GO" id="GO:0005524">
    <property type="term" value="F:ATP binding"/>
    <property type="evidence" value="ECO:0007669"/>
    <property type="project" value="UniProtKB-UniRule"/>
</dbReference>
<dbReference type="CDD" id="cd01672">
    <property type="entry name" value="TMPK"/>
    <property type="match status" value="1"/>
</dbReference>
<evidence type="ECO:0000256" key="4">
    <source>
        <dbReference type="ARBA" id="ARBA00022741"/>
    </source>
</evidence>
<dbReference type="HAMAP" id="MF_00165">
    <property type="entry name" value="Thymidylate_kinase"/>
    <property type="match status" value="1"/>
</dbReference>
<dbReference type="GO" id="GO:0006235">
    <property type="term" value="P:dTTP biosynthetic process"/>
    <property type="evidence" value="ECO:0007669"/>
    <property type="project" value="UniProtKB-UniRule"/>
</dbReference>
<feature type="binding site" evidence="8">
    <location>
        <begin position="12"/>
        <end position="19"/>
    </location>
    <ligand>
        <name>ATP</name>
        <dbReference type="ChEBI" id="CHEBI:30616"/>
    </ligand>
</feature>
<dbReference type="EC" id="2.7.4.9" evidence="8"/>
<comment type="caution">
    <text evidence="10">The sequence shown here is derived from an EMBL/GenBank/DDBJ whole genome shotgun (WGS) entry which is preliminary data.</text>
</comment>
<gene>
    <name evidence="8 10" type="primary">tmk</name>
    <name evidence="10" type="ORF">J4215_04050</name>
</gene>
<dbReference type="Gene3D" id="3.40.50.300">
    <property type="entry name" value="P-loop containing nucleotide triphosphate hydrolases"/>
    <property type="match status" value="1"/>
</dbReference>
<dbReference type="PROSITE" id="PS01331">
    <property type="entry name" value="THYMIDYLATE_KINASE"/>
    <property type="match status" value="1"/>
</dbReference>
<dbReference type="InterPro" id="IPR039430">
    <property type="entry name" value="Thymidylate_kin-like_dom"/>
</dbReference>
<evidence type="ECO:0000256" key="5">
    <source>
        <dbReference type="ARBA" id="ARBA00022777"/>
    </source>
</evidence>
<dbReference type="SUPFAM" id="SSF52540">
    <property type="entry name" value="P-loop containing nucleoside triphosphate hydrolases"/>
    <property type="match status" value="1"/>
</dbReference>
<evidence type="ECO:0000313" key="11">
    <source>
        <dbReference type="Proteomes" id="UP000675968"/>
    </source>
</evidence>
<dbReference type="GO" id="GO:0004798">
    <property type="term" value="F:dTMP kinase activity"/>
    <property type="evidence" value="ECO:0007669"/>
    <property type="project" value="UniProtKB-UniRule"/>
</dbReference>
<dbReference type="InterPro" id="IPR018095">
    <property type="entry name" value="Thymidylate_kin_CS"/>
</dbReference>
<dbReference type="Pfam" id="PF02223">
    <property type="entry name" value="Thymidylate_kin"/>
    <property type="match status" value="1"/>
</dbReference>
<dbReference type="GO" id="GO:0005737">
    <property type="term" value="C:cytoplasm"/>
    <property type="evidence" value="ECO:0007669"/>
    <property type="project" value="TreeGrafter"/>
</dbReference>
<reference evidence="10" key="1">
    <citation type="submission" date="2021-03" db="EMBL/GenBank/DDBJ databases">
        <authorList>
            <person name="Jaffe A."/>
        </authorList>
    </citation>
    <scope>NUCLEOTIDE SEQUENCE</scope>
    <source>
        <strain evidence="10">RIFCSPLOWO2_01_FULL_AR10_48_17</strain>
    </source>
</reference>
<dbReference type="GO" id="GO:0006227">
    <property type="term" value="P:dUDP biosynthetic process"/>
    <property type="evidence" value="ECO:0007669"/>
    <property type="project" value="TreeGrafter"/>
</dbReference>
<evidence type="ECO:0000256" key="6">
    <source>
        <dbReference type="ARBA" id="ARBA00022840"/>
    </source>
</evidence>
<evidence type="ECO:0000259" key="9">
    <source>
        <dbReference type="Pfam" id="PF02223"/>
    </source>
</evidence>
<dbReference type="GO" id="GO:0006233">
    <property type="term" value="P:dTDP biosynthetic process"/>
    <property type="evidence" value="ECO:0007669"/>
    <property type="project" value="InterPro"/>
</dbReference>
<dbReference type="PANTHER" id="PTHR10344:SF4">
    <property type="entry name" value="UMP-CMP KINASE 2, MITOCHONDRIAL"/>
    <property type="match status" value="1"/>
</dbReference>
<evidence type="ECO:0000256" key="3">
    <source>
        <dbReference type="ARBA" id="ARBA00022727"/>
    </source>
</evidence>
<keyword evidence="3 8" id="KW-0545">Nucleotide biosynthesis</keyword>
<dbReference type="InterPro" id="IPR027417">
    <property type="entry name" value="P-loop_NTPase"/>
</dbReference>
<dbReference type="Proteomes" id="UP000675968">
    <property type="component" value="Unassembled WGS sequence"/>
</dbReference>
<accession>A0A8T4L569</accession>
<dbReference type="NCBIfam" id="TIGR00041">
    <property type="entry name" value="DTMP_kinase"/>
    <property type="match status" value="1"/>
</dbReference>
<keyword evidence="2 8" id="KW-0808">Transferase</keyword>
<evidence type="ECO:0000313" key="10">
    <source>
        <dbReference type="EMBL" id="MBS3061727.1"/>
    </source>
</evidence>
<evidence type="ECO:0000256" key="2">
    <source>
        <dbReference type="ARBA" id="ARBA00022679"/>
    </source>
</evidence>
<sequence length="209" mass="24201">MRSKSVFIVFEGIDGTGKTEALSKLIPHLVTRHKEFSSIVLTKEPTCGSTGNKIRKLHRADIKDPELFFRLFCLDRSEHIERTIKPALKTNSLIISDRYAYSTLAYQSVQGIPKKTLQHYSFLKPNLVILFDAPAKTVMKRIYRRKKAPEVFEHTRFLENARQEFLKIAKKTKKPRFVVIDASKNRKTVALSVQKAVEKFLFDSSRNRF</sequence>
<keyword evidence="5 8" id="KW-0418">Kinase</keyword>
<dbReference type="InterPro" id="IPR018094">
    <property type="entry name" value="Thymidylate_kinase"/>
</dbReference>
<dbReference type="EMBL" id="JAGVWC010000010">
    <property type="protein sequence ID" value="MBS3061727.1"/>
    <property type="molecule type" value="Genomic_DNA"/>
</dbReference>
<evidence type="ECO:0000256" key="1">
    <source>
        <dbReference type="ARBA" id="ARBA00009776"/>
    </source>
</evidence>
<keyword evidence="6 8" id="KW-0067">ATP-binding</keyword>
<feature type="domain" description="Thymidylate kinase-like" evidence="9">
    <location>
        <begin position="10"/>
        <end position="189"/>
    </location>
</feature>
<comment type="similarity">
    <text evidence="1 8">Belongs to the thymidylate kinase family.</text>
</comment>
<name>A0A8T4L569_9ARCH</name>
<proteinExistence type="inferred from homology"/>
<keyword evidence="4 8" id="KW-0547">Nucleotide-binding</keyword>
<dbReference type="PANTHER" id="PTHR10344">
    <property type="entry name" value="THYMIDYLATE KINASE"/>
    <property type="match status" value="1"/>
</dbReference>
<evidence type="ECO:0000256" key="7">
    <source>
        <dbReference type="ARBA" id="ARBA00048743"/>
    </source>
</evidence>
<protein>
    <recommendedName>
        <fullName evidence="8">Probable thymidylate kinase</fullName>
        <ecNumber evidence="8">2.7.4.9</ecNumber>
    </recommendedName>
    <alternativeName>
        <fullName evidence="8">dTMP kinase</fullName>
    </alternativeName>
</protein>